<sequence length="70" mass="7562">MLRRLFGLALLIALSTLSCSKSNDRRAPLTERQRDSILAREPLPGASVVGRALEVSDTAAVRAARIDSMP</sequence>
<gene>
    <name evidence="2" type="ORF">E6K78_07320</name>
</gene>
<comment type="caution">
    <text evidence="2">The sequence shown here is derived from an EMBL/GenBank/DDBJ whole genome shotgun (WGS) entry which is preliminary data.</text>
</comment>
<name>A0A538TPV5_UNCEI</name>
<accession>A0A538TPV5</accession>
<organism evidence="2 3">
    <name type="scientific">Eiseniibacteriota bacterium</name>
    <dbReference type="NCBI Taxonomy" id="2212470"/>
    <lineage>
        <taxon>Bacteria</taxon>
        <taxon>Candidatus Eiseniibacteriota</taxon>
    </lineage>
</organism>
<evidence type="ECO:0000313" key="3">
    <source>
        <dbReference type="Proteomes" id="UP000316609"/>
    </source>
</evidence>
<dbReference type="Proteomes" id="UP000316609">
    <property type="component" value="Unassembled WGS sequence"/>
</dbReference>
<evidence type="ECO:0000313" key="2">
    <source>
        <dbReference type="EMBL" id="TMQ65662.1"/>
    </source>
</evidence>
<protein>
    <submittedName>
        <fullName evidence="2">Uncharacterized protein</fullName>
    </submittedName>
</protein>
<reference evidence="2 3" key="1">
    <citation type="journal article" date="2019" name="Nat. Microbiol.">
        <title>Mediterranean grassland soil C-N compound turnover is dependent on rainfall and depth, and is mediated by genomically divergent microorganisms.</title>
        <authorList>
            <person name="Diamond S."/>
            <person name="Andeer P.F."/>
            <person name="Li Z."/>
            <person name="Crits-Christoph A."/>
            <person name="Burstein D."/>
            <person name="Anantharaman K."/>
            <person name="Lane K.R."/>
            <person name="Thomas B.C."/>
            <person name="Pan C."/>
            <person name="Northen T.R."/>
            <person name="Banfield J.F."/>
        </authorList>
    </citation>
    <scope>NUCLEOTIDE SEQUENCE [LARGE SCALE GENOMIC DNA]</scope>
    <source>
        <strain evidence="2">WS_8</strain>
    </source>
</reference>
<feature type="chain" id="PRO_5021765201" evidence="1">
    <location>
        <begin position="21"/>
        <end position="70"/>
    </location>
</feature>
<dbReference type="EMBL" id="VBOY01000068">
    <property type="protein sequence ID" value="TMQ65662.1"/>
    <property type="molecule type" value="Genomic_DNA"/>
</dbReference>
<evidence type="ECO:0000256" key="1">
    <source>
        <dbReference type="SAM" id="SignalP"/>
    </source>
</evidence>
<proteinExistence type="predicted"/>
<feature type="signal peptide" evidence="1">
    <location>
        <begin position="1"/>
        <end position="20"/>
    </location>
</feature>
<dbReference type="PROSITE" id="PS51257">
    <property type="entry name" value="PROKAR_LIPOPROTEIN"/>
    <property type="match status" value="1"/>
</dbReference>
<keyword evidence="1" id="KW-0732">Signal</keyword>
<dbReference type="AlphaFoldDB" id="A0A538TPV5"/>